<evidence type="ECO:0000313" key="4">
    <source>
        <dbReference type="EMBL" id="SDS99448.1"/>
    </source>
</evidence>
<dbReference type="InterPro" id="IPR012347">
    <property type="entry name" value="Ferritin-like"/>
</dbReference>
<protein>
    <submittedName>
        <fullName evidence="4">Uncharacterized conserved protein, DUF305 family</fullName>
    </submittedName>
</protein>
<evidence type="ECO:0000259" key="3">
    <source>
        <dbReference type="Pfam" id="PF03713"/>
    </source>
</evidence>
<organism evidence="4 5">
    <name type="scientific">Friedmanniella luteola</name>
    <dbReference type="NCBI Taxonomy" id="546871"/>
    <lineage>
        <taxon>Bacteria</taxon>
        <taxon>Bacillati</taxon>
        <taxon>Actinomycetota</taxon>
        <taxon>Actinomycetes</taxon>
        <taxon>Propionibacteriales</taxon>
        <taxon>Nocardioidaceae</taxon>
        <taxon>Friedmanniella</taxon>
    </lineage>
</organism>
<keyword evidence="2" id="KW-0732">Signal</keyword>
<evidence type="ECO:0000313" key="5">
    <source>
        <dbReference type="Proteomes" id="UP000199092"/>
    </source>
</evidence>
<proteinExistence type="predicted"/>
<feature type="compositionally biased region" description="Low complexity" evidence="1">
    <location>
        <begin position="40"/>
        <end position="55"/>
    </location>
</feature>
<feature type="signal peptide" evidence="2">
    <location>
        <begin position="1"/>
        <end position="26"/>
    </location>
</feature>
<dbReference type="PANTHER" id="PTHR36933">
    <property type="entry name" value="SLL0788 PROTEIN"/>
    <property type="match status" value="1"/>
</dbReference>
<dbReference type="AlphaFoldDB" id="A0A1H1WQ58"/>
<dbReference type="PROSITE" id="PS51257">
    <property type="entry name" value="PROKAR_LIPOPROTEIN"/>
    <property type="match status" value="1"/>
</dbReference>
<evidence type="ECO:0000256" key="1">
    <source>
        <dbReference type="SAM" id="MobiDB-lite"/>
    </source>
</evidence>
<name>A0A1H1WQ58_9ACTN</name>
<dbReference type="Pfam" id="PF03713">
    <property type="entry name" value="DUF305"/>
    <property type="match status" value="1"/>
</dbReference>
<dbReference type="Proteomes" id="UP000199092">
    <property type="component" value="Chromosome I"/>
</dbReference>
<feature type="region of interest" description="Disordered" evidence="1">
    <location>
        <begin position="38"/>
        <end position="70"/>
    </location>
</feature>
<sequence length="227" mass="23565">MMSKHAMKAGLGALALAATLSLAACADDTDAGGMGGMGGMASSSAAPSSSTAAPSSPEPSVAKTPASGPQNDADVMFAQMMIPHHQQAVEMSDLMLAKADADPRILTLAQQIKAAQAPEITQMTGWLEGWGFKVQPMDNDMDHSGHAGSGMDGMMSETDMKELEAASGADASRMFLEGMVKHHEGAVEMAQAEVSDGENPDAIKLAEAIVTTQQQEITDMKDLLTQL</sequence>
<dbReference type="Gene3D" id="1.20.1260.10">
    <property type="match status" value="1"/>
</dbReference>
<feature type="domain" description="DUF305" evidence="3">
    <location>
        <begin position="74"/>
        <end position="224"/>
    </location>
</feature>
<gene>
    <name evidence="4" type="ORF">SAMN04488543_2801</name>
</gene>
<dbReference type="PANTHER" id="PTHR36933:SF1">
    <property type="entry name" value="SLL0788 PROTEIN"/>
    <property type="match status" value="1"/>
</dbReference>
<dbReference type="EMBL" id="LT629749">
    <property type="protein sequence ID" value="SDS99448.1"/>
    <property type="molecule type" value="Genomic_DNA"/>
</dbReference>
<dbReference type="InterPro" id="IPR005183">
    <property type="entry name" value="DUF305_CopM-like"/>
</dbReference>
<reference evidence="4 5" key="1">
    <citation type="submission" date="2016-10" db="EMBL/GenBank/DDBJ databases">
        <authorList>
            <person name="de Groot N.N."/>
        </authorList>
    </citation>
    <scope>NUCLEOTIDE SEQUENCE [LARGE SCALE GENOMIC DNA]</scope>
    <source>
        <strain evidence="4 5">DSM 21741</strain>
    </source>
</reference>
<evidence type="ECO:0000256" key="2">
    <source>
        <dbReference type="SAM" id="SignalP"/>
    </source>
</evidence>
<feature type="chain" id="PRO_5009264672" evidence="2">
    <location>
        <begin position="27"/>
        <end position="227"/>
    </location>
</feature>
<keyword evidence="5" id="KW-1185">Reference proteome</keyword>
<accession>A0A1H1WQ58</accession>